<dbReference type="eggNOG" id="COG0654">
    <property type="taxonomic scope" value="Bacteria"/>
</dbReference>
<dbReference type="EMBL" id="CM001475">
    <property type="protein sequence ID" value="EIC31317.1"/>
    <property type="molecule type" value="Genomic_DNA"/>
</dbReference>
<dbReference type="GO" id="GO:0071949">
    <property type="term" value="F:FAD binding"/>
    <property type="evidence" value="ECO:0007669"/>
    <property type="project" value="InterPro"/>
</dbReference>
<dbReference type="NCBIfam" id="TIGR01988">
    <property type="entry name" value="Ubi-OHases"/>
    <property type="match status" value="1"/>
</dbReference>
<evidence type="ECO:0000256" key="7">
    <source>
        <dbReference type="ARBA" id="ARBA00023033"/>
    </source>
</evidence>
<evidence type="ECO:0000256" key="6">
    <source>
        <dbReference type="ARBA" id="ARBA00023002"/>
    </source>
</evidence>
<evidence type="ECO:0000256" key="4">
    <source>
        <dbReference type="ARBA" id="ARBA00022630"/>
    </source>
</evidence>
<evidence type="ECO:0000259" key="9">
    <source>
        <dbReference type="Pfam" id="PF01494"/>
    </source>
</evidence>
<proteinExistence type="inferred from homology"/>
<comment type="pathway">
    <text evidence="2">Cofactor biosynthesis; ubiquinone biosynthesis.</text>
</comment>
<dbReference type="FunFam" id="3.50.50.60:FF:000021">
    <property type="entry name" value="Ubiquinone biosynthesis monooxygenase COQ6"/>
    <property type="match status" value="1"/>
</dbReference>
<gene>
    <name evidence="10" type="ORF">Metal_3670</name>
</gene>
<dbReference type="SUPFAM" id="SSF51905">
    <property type="entry name" value="FAD/NAD(P)-binding domain"/>
    <property type="match status" value="1"/>
</dbReference>
<dbReference type="InterPro" id="IPR002938">
    <property type="entry name" value="FAD-bd"/>
</dbReference>
<dbReference type="InterPro" id="IPR010971">
    <property type="entry name" value="UbiH/COQ6"/>
</dbReference>
<comment type="subunit">
    <text evidence="8">Component of the Ubi complex metabolon, which regroups five ubiquinone biosynthesis proteins (UbiE, UbiF, UbiG, UbiH and UbiI) and two accessory factors (UbiK and the lipid-binding protein UbiJ).</text>
</comment>
<organism evidence="10 11">
    <name type="scientific">Methylomicrobium album BG8</name>
    <dbReference type="NCBI Taxonomy" id="686340"/>
    <lineage>
        <taxon>Bacteria</taxon>
        <taxon>Pseudomonadati</taxon>
        <taxon>Pseudomonadota</taxon>
        <taxon>Gammaproteobacteria</taxon>
        <taxon>Methylococcales</taxon>
        <taxon>Methylococcaceae</taxon>
        <taxon>Methylomicrobium</taxon>
    </lineage>
</organism>
<keyword evidence="4" id="KW-0285">Flavoprotein</keyword>
<dbReference type="HOGENOM" id="CLU_009665_8_1_6"/>
<comment type="cofactor">
    <cofactor evidence="1">
        <name>FAD</name>
        <dbReference type="ChEBI" id="CHEBI:57692"/>
    </cofactor>
</comment>
<accession>H8GH42</accession>
<keyword evidence="7" id="KW-0503">Monooxygenase</keyword>
<keyword evidence="5" id="KW-0274">FAD</keyword>
<dbReference type="PANTHER" id="PTHR43876">
    <property type="entry name" value="UBIQUINONE BIOSYNTHESIS MONOOXYGENASE COQ6, MITOCHONDRIAL"/>
    <property type="match status" value="1"/>
</dbReference>
<protein>
    <submittedName>
        <fullName evidence="10">2-polyprenyl-6-methoxyphenol 4-hydroxylase</fullName>
    </submittedName>
</protein>
<evidence type="ECO:0000256" key="1">
    <source>
        <dbReference type="ARBA" id="ARBA00001974"/>
    </source>
</evidence>
<evidence type="ECO:0000256" key="2">
    <source>
        <dbReference type="ARBA" id="ARBA00004749"/>
    </source>
</evidence>
<dbReference type="Proteomes" id="UP000005090">
    <property type="component" value="Chromosome"/>
</dbReference>
<dbReference type="Pfam" id="PF01494">
    <property type="entry name" value="FAD_binding_3"/>
    <property type="match status" value="1"/>
</dbReference>
<evidence type="ECO:0000256" key="3">
    <source>
        <dbReference type="ARBA" id="ARBA00005349"/>
    </source>
</evidence>
<feature type="domain" description="FAD-binding" evidence="9">
    <location>
        <begin position="6"/>
        <end position="349"/>
    </location>
</feature>
<dbReference type="UniPathway" id="UPA00232"/>
<dbReference type="STRING" id="686340.Metal_3670"/>
<keyword evidence="6" id="KW-0560">Oxidoreductase</keyword>
<evidence type="ECO:0000313" key="11">
    <source>
        <dbReference type="Proteomes" id="UP000005090"/>
    </source>
</evidence>
<dbReference type="NCBIfam" id="TIGR01984">
    <property type="entry name" value="UbiH"/>
    <property type="match status" value="1"/>
</dbReference>
<dbReference type="NCBIfam" id="NF004356">
    <property type="entry name" value="PRK05732.1"/>
    <property type="match status" value="1"/>
</dbReference>
<evidence type="ECO:0000256" key="8">
    <source>
        <dbReference type="ARBA" id="ARBA00065734"/>
    </source>
</evidence>
<reference evidence="10 11" key="1">
    <citation type="journal article" date="2013" name="Genome Announc.">
        <title>Genome Sequence of the Obligate Gammaproteobacterial Methanotroph Methylomicrobium album Strain BG8.</title>
        <authorList>
            <person name="Kits K.D."/>
            <person name="Kalyuzhnaya M.G."/>
            <person name="Klotz M.G."/>
            <person name="Jetten M.S."/>
            <person name="Op den Camp H.J."/>
            <person name="Vuilleumier S."/>
            <person name="Bringel F."/>
            <person name="Dispirito A.A."/>
            <person name="Murrell J.C."/>
            <person name="Bruce D."/>
            <person name="Cheng J.F."/>
            <person name="Copeland A."/>
            <person name="Goodwin L."/>
            <person name="Hauser L."/>
            <person name="Lajus A."/>
            <person name="Land M.L."/>
            <person name="Lapidus A."/>
            <person name="Lucas S."/>
            <person name="Medigue C."/>
            <person name="Pitluck S."/>
            <person name="Woyke T."/>
            <person name="Zeytun A."/>
            <person name="Stein L.Y."/>
        </authorList>
    </citation>
    <scope>NUCLEOTIDE SEQUENCE [LARGE SCALE GENOMIC DNA]</scope>
    <source>
        <strain evidence="10 11">BG8</strain>
    </source>
</reference>
<dbReference type="InterPro" id="IPR036188">
    <property type="entry name" value="FAD/NAD-bd_sf"/>
</dbReference>
<dbReference type="PANTHER" id="PTHR43876:SF8">
    <property type="entry name" value="2-OCTAPRENYL-6-METHOXYPHENOL HYDROXYLASE"/>
    <property type="match status" value="1"/>
</dbReference>
<evidence type="ECO:0000256" key="5">
    <source>
        <dbReference type="ARBA" id="ARBA00022827"/>
    </source>
</evidence>
<sequence>MQPAYDLLIAGGGLAGNCLALALRDSGLKLAIIEANTRAEQRVSPAGDRALALAAGTVTLLDALDVWQGIRQAATPIETIHVSDRGHFGKTRLSAEQEGVEALGYVITARDLEGHVADRVEATGIERLCPARVAGLYSGVDEIGVSLKLGGESVTLSAKLLAGADGGLSSVRKLLDIGQQVTDYGQTALVTTVSTSRPNRFTAYERFTASGPLALLPVGERHSAVVWTRTREDAETLLSLPEVEFTAELQACFGYRLGELALAAPRRAFPLTLIRAERMIEGRAVIVGNAAHQLHPVAGQGFNLGLRDVAALAEALLQQHAQGGDIGEPALLKAYAEARRRDHERTIRFTDRLIHIFSNEWLPVAAVRNAGLCLLDRIPAAKSLLSRHAMGLSGRLPRLGARR</sequence>
<dbReference type="RefSeq" id="WP_005374608.1">
    <property type="nucleotide sequence ID" value="NZ_CM001475.1"/>
</dbReference>
<dbReference type="InterPro" id="IPR018168">
    <property type="entry name" value="Ubi_Hdrlase_CS"/>
</dbReference>
<dbReference type="AlphaFoldDB" id="H8GH42"/>
<dbReference type="GO" id="GO:0006744">
    <property type="term" value="P:ubiquinone biosynthetic process"/>
    <property type="evidence" value="ECO:0007669"/>
    <property type="project" value="UniProtKB-UniPathway"/>
</dbReference>
<dbReference type="GO" id="GO:0110142">
    <property type="term" value="C:ubiquinone biosynthesis complex"/>
    <property type="evidence" value="ECO:0007669"/>
    <property type="project" value="UniProtKB-ARBA"/>
</dbReference>
<dbReference type="InterPro" id="IPR051205">
    <property type="entry name" value="UbiH/COQ6_monooxygenase"/>
</dbReference>
<dbReference type="PROSITE" id="PS01304">
    <property type="entry name" value="UBIH"/>
    <property type="match status" value="1"/>
</dbReference>
<dbReference type="PRINTS" id="PR00420">
    <property type="entry name" value="RNGMNOXGNASE"/>
</dbReference>
<name>H8GH42_METAL</name>
<dbReference type="Gene3D" id="3.50.50.60">
    <property type="entry name" value="FAD/NAD(P)-binding domain"/>
    <property type="match status" value="2"/>
</dbReference>
<keyword evidence="11" id="KW-1185">Reference proteome</keyword>
<comment type="similarity">
    <text evidence="3">Belongs to the UbiH/COQ6 family.</text>
</comment>
<dbReference type="GO" id="GO:0008681">
    <property type="term" value="F:2-octaprenyl-6-methoxyphenol hydroxylase activity"/>
    <property type="evidence" value="ECO:0007669"/>
    <property type="project" value="InterPro"/>
</dbReference>
<dbReference type="InterPro" id="IPR011295">
    <property type="entry name" value="UbiH"/>
</dbReference>
<evidence type="ECO:0000313" key="10">
    <source>
        <dbReference type="EMBL" id="EIC31317.1"/>
    </source>
</evidence>